<evidence type="ECO:0008006" key="4">
    <source>
        <dbReference type="Google" id="ProtNLM"/>
    </source>
</evidence>
<protein>
    <recommendedName>
        <fullName evidence="4">Ig-like domain-containing protein</fullName>
    </recommendedName>
</protein>
<proteinExistence type="predicted"/>
<gene>
    <name evidence="2" type="ORF">N4264_11475</name>
</gene>
<keyword evidence="1" id="KW-0732">Signal</keyword>
<reference evidence="2" key="1">
    <citation type="submission" date="2022-09" db="EMBL/GenBank/DDBJ databases">
        <title>Tahibacter sp. nov., isolated from a fresh water.</title>
        <authorList>
            <person name="Baek J.H."/>
            <person name="Lee J.K."/>
            <person name="Kim J.M."/>
            <person name="Jeon C.O."/>
        </authorList>
    </citation>
    <scope>NUCLEOTIDE SEQUENCE</scope>
    <source>
        <strain evidence="2">W38</strain>
    </source>
</reference>
<feature type="chain" id="PRO_5045386413" description="Ig-like domain-containing protein" evidence="1">
    <location>
        <begin position="24"/>
        <end position="351"/>
    </location>
</feature>
<dbReference type="Proteomes" id="UP001064632">
    <property type="component" value="Chromosome"/>
</dbReference>
<keyword evidence="3" id="KW-1185">Reference proteome</keyword>
<name>A0ABY6BME3_9GAMM</name>
<accession>A0ABY6BME3</accession>
<organism evidence="2 3">
    <name type="scientific">Tahibacter amnicola</name>
    <dbReference type="NCBI Taxonomy" id="2976241"/>
    <lineage>
        <taxon>Bacteria</taxon>
        <taxon>Pseudomonadati</taxon>
        <taxon>Pseudomonadota</taxon>
        <taxon>Gammaproteobacteria</taxon>
        <taxon>Lysobacterales</taxon>
        <taxon>Rhodanobacteraceae</taxon>
        <taxon>Tahibacter</taxon>
    </lineage>
</organism>
<evidence type="ECO:0000256" key="1">
    <source>
        <dbReference type="SAM" id="SignalP"/>
    </source>
</evidence>
<sequence length="351" mass="36088">MKRNTMLLAAASLILIPAFSAMAASPRPTWIKFTPDKVVAGGEVRLEWSSPSAPYGCSISGVPGVGGVPTSGSRTVTATTDLNALLTCDYHGTQASASLQIVAVSPKPTVTAHFAPESIAAGQWTNLSWFAQYATSCSADNGVNISGTSGLYSMNPRQNTTVTVTCTGPGGVASATANLAVVNVFSPSVAVWASPSVLAAADYSLISFYSQNATSCDRGGTFGSFYEYFSQSGNVSVQCWGPGGTSTAFTSVTVQGARAKQAGEVASLELAALGLDTSLLRARRADLNRDGFADVIAVDAKARQAHIILGGSKGKLDVVRTIDGIDSLDAIESVSFPANGDAQAISVKLAR</sequence>
<evidence type="ECO:0000313" key="2">
    <source>
        <dbReference type="EMBL" id="UXI70220.1"/>
    </source>
</evidence>
<feature type="signal peptide" evidence="1">
    <location>
        <begin position="1"/>
        <end position="23"/>
    </location>
</feature>
<evidence type="ECO:0000313" key="3">
    <source>
        <dbReference type="Proteomes" id="UP001064632"/>
    </source>
</evidence>
<dbReference type="RefSeq" id="WP_261697171.1">
    <property type="nucleotide sequence ID" value="NZ_CP104694.1"/>
</dbReference>
<dbReference type="EMBL" id="CP104694">
    <property type="protein sequence ID" value="UXI70220.1"/>
    <property type="molecule type" value="Genomic_DNA"/>
</dbReference>